<dbReference type="GO" id="GO:0050660">
    <property type="term" value="F:flavin adenine dinucleotide binding"/>
    <property type="evidence" value="ECO:0007669"/>
    <property type="project" value="InterPro"/>
</dbReference>
<organism evidence="6 7">
    <name type="scientific">Spirosoma fluviale</name>
    <dbReference type="NCBI Taxonomy" id="1597977"/>
    <lineage>
        <taxon>Bacteria</taxon>
        <taxon>Pseudomonadati</taxon>
        <taxon>Bacteroidota</taxon>
        <taxon>Cytophagia</taxon>
        <taxon>Cytophagales</taxon>
        <taxon>Cytophagaceae</taxon>
        <taxon>Spirosoma</taxon>
    </lineage>
</organism>
<evidence type="ECO:0000313" key="7">
    <source>
        <dbReference type="Proteomes" id="UP000219452"/>
    </source>
</evidence>
<dbReference type="PANTHER" id="PTHR10961">
    <property type="entry name" value="PEROXISOMAL SARCOSINE OXIDASE"/>
    <property type="match status" value="1"/>
</dbReference>
<dbReference type="InterPro" id="IPR036188">
    <property type="entry name" value="FAD/NAD-bd_sf"/>
</dbReference>
<dbReference type="PANTHER" id="PTHR10961:SF7">
    <property type="entry name" value="FAD DEPENDENT OXIDOREDUCTASE DOMAIN-CONTAINING PROTEIN"/>
    <property type="match status" value="1"/>
</dbReference>
<sequence>MIFDAIVVGLGAMGSAALYQLAQQTPNVLGLDQFAPPHTLGSTHGDTRITRQAIGEGAHFVPLALRSYDIWRELEQRTGEELLTITGGLFIGQEHSPIQMHNKPGWLTTTIRAAEQFGIAHRLLDNTVLRREFPQFRYKPNDIGYFEEEAGFLKPERCISVQLEQARQHGASIRTNERMVAFDAKKAGITVRTEQGVYQTRKLILTTGSWITESLHDTPYQDVLTVYRQVLYWFDINGDYTQYMPDKLPVFILCERDLYGFPAVGGPAGGLKIATETYAQATNPQVVNRTVSETETRRMYEQHIAPNFVDIGPGCVKSVVCLYTMTPNGDFIIDQHPDHPDVLLASACSGHGFKHSAAVGQILAELALQNRTEFSIQPFQLRRFGDSL</sequence>
<dbReference type="InterPro" id="IPR045170">
    <property type="entry name" value="MTOX"/>
</dbReference>
<feature type="domain" description="FAD dependent oxidoreductase" evidence="5">
    <location>
        <begin position="4"/>
        <end position="366"/>
    </location>
</feature>
<dbReference type="SUPFAM" id="SSF54373">
    <property type="entry name" value="FAD-linked reductases, C-terminal domain"/>
    <property type="match status" value="1"/>
</dbReference>
<gene>
    <name evidence="6" type="ORF">SAMN06269250_3479</name>
</gene>
<keyword evidence="4" id="KW-0560">Oxidoreductase</keyword>
<dbReference type="OrthoDB" id="571248at2"/>
<evidence type="ECO:0000256" key="1">
    <source>
        <dbReference type="ARBA" id="ARBA00001974"/>
    </source>
</evidence>
<name>A0A286G5X1_9BACT</name>
<keyword evidence="7" id="KW-1185">Reference proteome</keyword>
<dbReference type="SUPFAM" id="SSF51905">
    <property type="entry name" value="FAD/NAD(P)-binding domain"/>
    <property type="match status" value="1"/>
</dbReference>
<comment type="cofactor">
    <cofactor evidence="1">
        <name>FAD</name>
        <dbReference type="ChEBI" id="CHEBI:57692"/>
    </cofactor>
</comment>
<dbReference type="Pfam" id="PF01266">
    <property type="entry name" value="DAO"/>
    <property type="match status" value="1"/>
</dbReference>
<protein>
    <submittedName>
        <fullName evidence="6">Sarcosine oxidase</fullName>
    </submittedName>
</protein>
<dbReference type="InterPro" id="IPR006076">
    <property type="entry name" value="FAD-dep_OxRdtase"/>
</dbReference>
<proteinExistence type="predicted"/>
<dbReference type="GO" id="GO:0008115">
    <property type="term" value="F:sarcosine oxidase activity"/>
    <property type="evidence" value="ECO:0007669"/>
    <property type="project" value="TreeGrafter"/>
</dbReference>
<dbReference type="RefSeq" id="WP_097126999.1">
    <property type="nucleotide sequence ID" value="NZ_OCNH01000002.1"/>
</dbReference>
<evidence type="ECO:0000256" key="4">
    <source>
        <dbReference type="ARBA" id="ARBA00023002"/>
    </source>
</evidence>
<evidence type="ECO:0000256" key="2">
    <source>
        <dbReference type="ARBA" id="ARBA00022630"/>
    </source>
</evidence>
<keyword evidence="2" id="KW-0285">Flavoprotein</keyword>
<dbReference type="Gene3D" id="3.30.9.10">
    <property type="entry name" value="D-Amino Acid Oxidase, subunit A, domain 2"/>
    <property type="match status" value="1"/>
</dbReference>
<dbReference type="AlphaFoldDB" id="A0A286G5X1"/>
<evidence type="ECO:0000313" key="6">
    <source>
        <dbReference type="EMBL" id="SOD90606.1"/>
    </source>
</evidence>
<dbReference type="Gene3D" id="3.50.50.60">
    <property type="entry name" value="FAD/NAD(P)-binding domain"/>
    <property type="match status" value="1"/>
</dbReference>
<dbReference type="Proteomes" id="UP000219452">
    <property type="component" value="Unassembled WGS sequence"/>
</dbReference>
<dbReference type="NCBIfam" id="NF008425">
    <property type="entry name" value="PRK11259.1"/>
    <property type="match status" value="1"/>
</dbReference>
<reference evidence="7" key="1">
    <citation type="submission" date="2017-09" db="EMBL/GenBank/DDBJ databases">
        <authorList>
            <person name="Varghese N."/>
            <person name="Submissions S."/>
        </authorList>
    </citation>
    <scope>NUCLEOTIDE SEQUENCE [LARGE SCALE GENOMIC DNA]</scope>
    <source>
        <strain evidence="7">DSM 29961</strain>
    </source>
</reference>
<dbReference type="EMBL" id="OCNH01000002">
    <property type="protein sequence ID" value="SOD90606.1"/>
    <property type="molecule type" value="Genomic_DNA"/>
</dbReference>
<evidence type="ECO:0000256" key="3">
    <source>
        <dbReference type="ARBA" id="ARBA00022827"/>
    </source>
</evidence>
<evidence type="ECO:0000259" key="5">
    <source>
        <dbReference type="Pfam" id="PF01266"/>
    </source>
</evidence>
<accession>A0A286G5X1</accession>
<keyword evidence="3" id="KW-0274">FAD</keyword>